<dbReference type="GeneID" id="20639849"/>
<proteinExistence type="predicted"/>
<evidence type="ECO:0000313" key="2">
    <source>
        <dbReference type="Proteomes" id="UP000002640"/>
    </source>
</evidence>
<organism evidence="1 2">
    <name type="scientific">Phytophthora sojae (strain P6497)</name>
    <name type="common">Soybean stem and root rot agent</name>
    <name type="synonym">Phytophthora megasperma f. sp. glycines</name>
    <dbReference type="NCBI Taxonomy" id="1094619"/>
    <lineage>
        <taxon>Eukaryota</taxon>
        <taxon>Sar</taxon>
        <taxon>Stramenopiles</taxon>
        <taxon>Oomycota</taxon>
        <taxon>Peronosporomycetes</taxon>
        <taxon>Peronosporales</taxon>
        <taxon>Peronosporaceae</taxon>
        <taxon>Phytophthora</taxon>
    </lineage>
</organism>
<dbReference type="InParanoid" id="G4YWM1"/>
<evidence type="ECO:0000313" key="1">
    <source>
        <dbReference type="EMBL" id="EGZ23202.1"/>
    </source>
</evidence>
<accession>G4YWM1</accession>
<dbReference type="Proteomes" id="UP000002640">
    <property type="component" value="Unassembled WGS sequence"/>
</dbReference>
<gene>
    <name evidence="1" type="ORF">PHYSODRAFT_284710</name>
</gene>
<name>G4YWM1_PHYSP</name>
<sequence>MELLADLDPEGDSLTAVTAKMEMPAHYAAHYGSAREVETLLLCLTRALGDLEELVELGAANPLNVGDGSDRTSLYITGTASILTEDGGFERSIGDRDEKVRLLLDHGGQVFPLSILTQTLTATGSRIVLLTPEIKLCMEMWLLEIGRGLENYPVGPHDEENCESEASTEFFVHWAANAVVDGGVSMMILMVMVNAGYGYDVLPLLLDLPLCPGGFSEFLRRLAKLARHGSRSSLLLQLHDELRAAWEATAEVFVRRKS</sequence>
<reference evidence="1 2" key="1">
    <citation type="journal article" date="2006" name="Science">
        <title>Phytophthora genome sequences uncover evolutionary origins and mechanisms of pathogenesis.</title>
        <authorList>
            <person name="Tyler B.M."/>
            <person name="Tripathy S."/>
            <person name="Zhang X."/>
            <person name="Dehal P."/>
            <person name="Jiang R.H."/>
            <person name="Aerts A."/>
            <person name="Arredondo F.D."/>
            <person name="Baxter L."/>
            <person name="Bensasson D."/>
            <person name="Beynon J.L."/>
            <person name="Chapman J."/>
            <person name="Damasceno C.M."/>
            <person name="Dorrance A.E."/>
            <person name="Dou D."/>
            <person name="Dickerman A.W."/>
            <person name="Dubchak I.L."/>
            <person name="Garbelotto M."/>
            <person name="Gijzen M."/>
            <person name="Gordon S.G."/>
            <person name="Govers F."/>
            <person name="Grunwald N.J."/>
            <person name="Huang W."/>
            <person name="Ivors K.L."/>
            <person name="Jones R.W."/>
            <person name="Kamoun S."/>
            <person name="Krampis K."/>
            <person name="Lamour K.H."/>
            <person name="Lee M.K."/>
            <person name="McDonald W.H."/>
            <person name="Medina M."/>
            <person name="Meijer H.J."/>
            <person name="Nordberg E.K."/>
            <person name="Maclean D.J."/>
            <person name="Ospina-Giraldo M.D."/>
            <person name="Morris P.F."/>
            <person name="Phuntumart V."/>
            <person name="Putnam N.H."/>
            <person name="Rash S."/>
            <person name="Rose J.K."/>
            <person name="Sakihama Y."/>
            <person name="Salamov A.A."/>
            <person name="Savidor A."/>
            <person name="Scheuring C.F."/>
            <person name="Smith B.M."/>
            <person name="Sobral B.W."/>
            <person name="Terry A."/>
            <person name="Torto-Alalibo T.A."/>
            <person name="Win J."/>
            <person name="Xu Z."/>
            <person name="Zhang H."/>
            <person name="Grigoriev I.V."/>
            <person name="Rokhsar D.S."/>
            <person name="Boore J.L."/>
        </authorList>
    </citation>
    <scope>NUCLEOTIDE SEQUENCE [LARGE SCALE GENOMIC DNA]</scope>
    <source>
        <strain evidence="1 2">P6497</strain>
    </source>
</reference>
<dbReference type="KEGG" id="psoj:PHYSODRAFT_284710"/>
<dbReference type="RefSeq" id="XP_009518490.1">
    <property type="nucleotide sequence ID" value="XM_009520195.1"/>
</dbReference>
<dbReference type="InterPro" id="IPR033379">
    <property type="entry name" value="Acid_Pase_AS"/>
</dbReference>
<dbReference type="EMBL" id="JH159152">
    <property type="protein sequence ID" value="EGZ23202.1"/>
    <property type="molecule type" value="Genomic_DNA"/>
</dbReference>
<keyword evidence="2" id="KW-1185">Reference proteome</keyword>
<protein>
    <submittedName>
        <fullName evidence="1">Uncharacterized protein</fullName>
    </submittedName>
</protein>
<dbReference type="OMA" id="PHDEENC"/>
<dbReference type="PROSITE" id="PS00616">
    <property type="entry name" value="HIS_ACID_PHOSPHAT_1"/>
    <property type="match status" value="1"/>
</dbReference>
<dbReference type="AlphaFoldDB" id="G4YWM1"/>